<organism evidence="1 2">
    <name type="scientific">Lutzomyia longipalpis</name>
    <name type="common">Sand fly</name>
    <dbReference type="NCBI Taxonomy" id="7200"/>
    <lineage>
        <taxon>Eukaryota</taxon>
        <taxon>Metazoa</taxon>
        <taxon>Ecdysozoa</taxon>
        <taxon>Arthropoda</taxon>
        <taxon>Hexapoda</taxon>
        <taxon>Insecta</taxon>
        <taxon>Pterygota</taxon>
        <taxon>Neoptera</taxon>
        <taxon>Endopterygota</taxon>
        <taxon>Diptera</taxon>
        <taxon>Nematocera</taxon>
        <taxon>Psychodoidea</taxon>
        <taxon>Psychodidae</taxon>
        <taxon>Lutzomyia</taxon>
        <taxon>Lutzomyia</taxon>
    </lineage>
</organism>
<dbReference type="EnsemblMetazoa" id="LLOJ009696-RA">
    <property type="protein sequence ID" value="LLOJ009696-PA"/>
    <property type="gene ID" value="LLOJ009696"/>
</dbReference>
<keyword evidence="2" id="KW-1185">Reference proteome</keyword>
<dbReference type="AlphaFoldDB" id="A0A1B0GKV3"/>
<reference evidence="1" key="1">
    <citation type="submission" date="2020-05" db="UniProtKB">
        <authorList>
            <consortium name="EnsemblMetazoa"/>
        </authorList>
    </citation>
    <scope>IDENTIFICATION</scope>
    <source>
        <strain evidence="1">Jacobina</strain>
    </source>
</reference>
<dbReference type="VEuPathDB" id="VectorBase:LLOJ009696"/>
<evidence type="ECO:0000313" key="2">
    <source>
        <dbReference type="Proteomes" id="UP000092461"/>
    </source>
</evidence>
<proteinExistence type="predicted"/>
<name>A0A1B0GKV3_LUTLO</name>
<dbReference type="EMBL" id="AJWK01033720">
    <property type="status" value="NOT_ANNOTATED_CDS"/>
    <property type="molecule type" value="Genomic_DNA"/>
</dbReference>
<dbReference type="Proteomes" id="UP000092461">
    <property type="component" value="Unassembled WGS sequence"/>
</dbReference>
<evidence type="ECO:0000313" key="1">
    <source>
        <dbReference type="EnsemblMetazoa" id="LLOJ009696-PA"/>
    </source>
</evidence>
<sequence>MKMEAKRPLATLLFKLYRKMAGSDCNYLALFAHDHRHPSSLWPRRKPGSVSHAKVGHAVTPPTTASLLSCKPQFEDQTEVESSPYHSSHRAATASLAFFHEVVVLCCSTFSCV</sequence>
<accession>A0A1B0GKV3</accession>
<protein>
    <submittedName>
        <fullName evidence="1">Uncharacterized protein</fullName>
    </submittedName>
</protein>